<evidence type="ECO:0000256" key="3">
    <source>
        <dbReference type="RuleBase" id="RU004447"/>
    </source>
</evidence>
<proteinExistence type="inferred from homology"/>
<dbReference type="InterPro" id="IPR007863">
    <property type="entry name" value="Peptidase_M16_C"/>
</dbReference>
<feature type="domain" description="Peptidase M16 C-terminal" evidence="5">
    <location>
        <begin position="177"/>
        <end position="354"/>
    </location>
</feature>
<dbReference type="PANTHER" id="PTHR11851:SF49">
    <property type="entry name" value="MITOCHONDRIAL-PROCESSING PEPTIDASE SUBUNIT ALPHA"/>
    <property type="match status" value="1"/>
</dbReference>
<dbReference type="InterPro" id="IPR050361">
    <property type="entry name" value="MPP/UQCRC_Complex"/>
</dbReference>
<dbReference type="SUPFAM" id="SSF63411">
    <property type="entry name" value="LuxS/MPP-like metallohydrolase"/>
    <property type="match status" value="2"/>
</dbReference>
<dbReference type="Pfam" id="PF00675">
    <property type="entry name" value="Peptidase_M16"/>
    <property type="match status" value="1"/>
</dbReference>
<dbReference type="Pfam" id="PF05193">
    <property type="entry name" value="Peptidase_M16_C"/>
    <property type="match status" value="1"/>
</dbReference>
<dbReference type="EMBL" id="DRUY01000050">
    <property type="protein sequence ID" value="HHI65191.1"/>
    <property type="molecule type" value="Genomic_DNA"/>
</dbReference>
<dbReference type="AlphaFoldDB" id="A0A7C5PG17"/>
<dbReference type="GO" id="GO:0046872">
    <property type="term" value="F:metal ion binding"/>
    <property type="evidence" value="ECO:0007669"/>
    <property type="project" value="InterPro"/>
</dbReference>
<evidence type="ECO:0000256" key="2">
    <source>
        <dbReference type="ARBA" id="ARBA00007261"/>
    </source>
</evidence>
<gene>
    <name evidence="6" type="ORF">ENL70_01410</name>
</gene>
<organism evidence="6">
    <name type="scientific">Thermodesulfobium narugense</name>
    <dbReference type="NCBI Taxonomy" id="184064"/>
    <lineage>
        <taxon>Bacteria</taxon>
        <taxon>Pseudomonadati</taxon>
        <taxon>Thermodesulfobiota</taxon>
        <taxon>Thermodesulfobiia</taxon>
        <taxon>Thermodesulfobiales</taxon>
        <taxon>Thermodesulfobiaceae</taxon>
        <taxon>Thermodesulfobium</taxon>
    </lineage>
</organism>
<name>A0A7C5PG17_9BACT</name>
<feature type="domain" description="Peptidase M16 N-terminal" evidence="4">
    <location>
        <begin position="38"/>
        <end position="169"/>
    </location>
</feature>
<dbReference type="PROSITE" id="PS00143">
    <property type="entry name" value="INSULINASE"/>
    <property type="match status" value="1"/>
</dbReference>
<dbReference type="InterPro" id="IPR001431">
    <property type="entry name" value="Pept_M16_Zn_BS"/>
</dbReference>
<protein>
    <submittedName>
        <fullName evidence="6">Insulinase family protein</fullName>
    </submittedName>
</protein>
<dbReference type="PANTHER" id="PTHR11851">
    <property type="entry name" value="METALLOPROTEASE"/>
    <property type="match status" value="1"/>
</dbReference>
<accession>A0A7C5PG17</accession>
<comment type="similarity">
    <text evidence="2 3">Belongs to the peptidase M16 family.</text>
</comment>
<dbReference type="GO" id="GO:0006508">
    <property type="term" value="P:proteolysis"/>
    <property type="evidence" value="ECO:0007669"/>
    <property type="project" value="InterPro"/>
</dbReference>
<evidence type="ECO:0000313" key="6">
    <source>
        <dbReference type="EMBL" id="HHI65191.1"/>
    </source>
</evidence>
<dbReference type="Gene3D" id="3.30.830.10">
    <property type="entry name" value="Metalloenzyme, LuxS/M16 peptidase-like"/>
    <property type="match status" value="2"/>
</dbReference>
<dbReference type="InterPro" id="IPR011249">
    <property type="entry name" value="Metalloenz_LuxS/M16"/>
</dbReference>
<dbReference type="InterPro" id="IPR011765">
    <property type="entry name" value="Pept_M16_N"/>
</dbReference>
<dbReference type="GO" id="GO:0004222">
    <property type="term" value="F:metalloendopeptidase activity"/>
    <property type="evidence" value="ECO:0007669"/>
    <property type="project" value="InterPro"/>
</dbReference>
<evidence type="ECO:0000259" key="5">
    <source>
        <dbReference type="Pfam" id="PF05193"/>
    </source>
</evidence>
<comment type="cofactor">
    <cofactor evidence="1">
        <name>Zn(2+)</name>
        <dbReference type="ChEBI" id="CHEBI:29105"/>
    </cofactor>
</comment>
<evidence type="ECO:0000259" key="4">
    <source>
        <dbReference type="Pfam" id="PF00675"/>
    </source>
</evidence>
<reference evidence="6" key="1">
    <citation type="journal article" date="2020" name="mSystems">
        <title>Genome- and Community-Level Interaction Insights into Carbon Utilization and Element Cycling Functions of Hydrothermarchaeota in Hydrothermal Sediment.</title>
        <authorList>
            <person name="Zhou Z."/>
            <person name="Liu Y."/>
            <person name="Xu W."/>
            <person name="Pan J."/>
            <person name="Luo Z.H."/>
            <person name="Li M."/>
        </authorList>
    </citation>
    <scope>NUCLEOTIDE SEQUENCE [LARGE SCALE GENOMIC DNA]</scope>
    <source>
        <strain evidence="6">SpSt-1019</strain>
    </source>
</reference>
<evidence type="ECO:0000256" key="1">
    <source>
        <dbReference type="ARBA" id="ARBA00001947"/>
    </source>
</evidence>
<comment type="caution">
    <text evidence="6">The sequence shown here is derived from an EMBL/GenBank/DDBJ whole genome shotgun (WGS) entry which is preliminary data.</text>
</comment>
<sequence length="420" mass="49012">MWRCVLQKFYFPEFKIKELKNSLKVVLIPILESNSIVTSLYLKVGSALEDYNTNGLSHFLEHLLFKGTKKRNAFDIFCEVESVGGEINAATSNEYTVFYTYMPYDSMQLSLDIISDIVFYSTFPVDEVNKERLVVLEEMKRSFDRIPSWNFNNFLKKSFPESTLGFPIIGREEVISNIEYEKIIEFYKKFYVPNNSILVIAGRFDEDEVLDLSDKYFGNIPEKEPSIFNYSVGILPEKVFFVEKRKDIKQANLIYGFRTNGYRERERIVFDIIDAYLGSGGSSVLFQEIREKRGLAYDVSTFNYIFAKASIFGVIAGLNQKYLDEAIEVIRNEIKKLKKNGVSEEELLRLKRLLRGRYLLDFETNFKISSLIGKHILFDEIDYLISYLEKLDQVTREDILKVVNESLDLDREIICLIEKE</sequence>